<evidence type="ECO:0000256" key="3">
    <source>
        <dbReference type="ARBA" id="ARBA00012663"/>
    </source>
</evidence>
<comment type="catalytic activity">
    <reaction evidence="1">
        <text>Hydrolysis of terminal non-reducing N-acetyl-D-hexosamine residues in N-acetyl-beta-D-hexosaminides.</text>
        <dbReference type="EC" id="3.2.1.52"/>
    </reaction>
</comment>
<dbReference type="CDD" id="cd06568">
    <property type="entry name" value="GH20_SpHex_like"/>
    <property type="match status" value="1"/>
</dbReference>
<accession>A0AAJ2ZDI9</accession>
<evidence type="ECO:0000313" key="10">
    <source>
        <dbReference type="EMBL" id="NES27997.1"/>
    </source>
</evidence>
<dbReference type="EMBL" id="JAAHBZ010000003">
    <property type="protein sequence ID" value="NES27997.1"/>
    <property type="molecule type" value="Genomic_DNA"/>
</dbReference>
<evidence type="ECO:0000259" key="8">
    <source>
        <dbReference type="Pfam" id="PF00728"/>
    </source>
</evidence>
<dbReference type="GO" id="GO:0016020">
    <property type="term" value="C:membrane"/>
    <property type="evidence" value="ECO:0007669"/>
    <property type="project" value="TreeGrafter"/>
</dbReference>
<evidence type="ECO:0000256" key="1">
    <source>
        <dbReference type="ARBA" id="ARBA00001231"/>
    </source>
</evidence>
<evidence type="ECO:0000256" key="4">
    <source>
        <dbReference type="ARBA" id="ARBA00022801"/>
    </source>
</evidence>
<evidence type="ECO:0000256" key="7">
    <source>
        <dbReference type="SAM" id="SignalP"/>
    </source>
</evidence>
<comment type="similarity">
    <text evidence="2">Belongs to the glycosyl hydrolase 20 family.</text>
</comment>
<evidence type="ECO:0000259" key="9">
    <source>
        <dbReference type="Pfam" id="PF02838"/>
    </source>
</evidence>
<evidence type="ECO:0000256" key="6">
    <source>
        <dbReference type="PIRSR" id="PIRSR625705-1"/>
    </source>
</evidence>
<evidence type="ECO:0000313" key="11">
    <source>
        <dbReference type="EMBL" id="QGL47243.1"/>
    </source>
</evidence>
<dbReference type="Gene3D" id="3.30.379.10">
    <property type="entry name" value="Chitobiase/beta-hexosaminidase domain 2-like"/>
    <property type="match status" value="1"/>
</dbReference>
<evidence type="ECO:0000256" key="2">
    <source>
        <dbReference type="ARBA" id="ARBA00006285"/>
    </source>
</evidence>
<dbReference type="GO" id="GO:0030203">
    <property type="term" value="P:glycosaminoglycan metabolic process"/>
    <property type="evidence" value="ECO:0007669"/>
    <property type="project" value="TreeGrafter"/>
</dbReference>
<feature type="domain" description="Beta-hexosaminidase bacterial type N-terminal" evidence="9">
    <location>
        <begin position="39"/>
        <end position="175"/>
    </location>
</feature>
<evidence type="ECO:0000313" key="12">
    <source>
        <dbReference type="Proteomes" id="UP000402241"/>
    </source>
</evidence>
<dbReference type="InterPro" id="IPR015882">
    <property type="entry name" value="HEX_bac_N"/>
</dbReference>
<evidence type="ECO:0000313" key="13">
    <source>
        <dbReference type="Proteomes" id="UP000477779"/>
    </source>
</evidence>
<keyword evidence="5" id="KW-0326">Glycosidase</keyword>
<dbReference type="InterPro" id="IPR017853">
    <property type="entry name" value="GH"/>
</dbReference>
<keyword evidence="12" id="KW-1185">Reference proteome</keyword>
<organism evidence="10 13">
    <name type="scientific">Micromonospora terminaliae</name>
    <dbReference type="NCBI Taxonomy" id="1914461"/>
    <lineage>
        <taxon>Bacteria</taxon>
        <taxon>Bacillati</taxon>
        <taxon>Actinomycetota</taxon>
        <taxon>Actinomycetes</taxon>
        <taxon>Micromonosporales</taxon>
        <taxon>Micromonosporaceae</taxon>
        <taxon>Micromonospora</taxon>
    </lineage>
</organism>
<feature type="active site" description="Proton donor" evidence="6">
    <location>
        <position position="341"/>
    </location>
</feature>
<reference evidence="11 12" key="1">
    <citation type="submission" date="2019-10" db="EMBL/GenBank/DDBJ databases">
        <title>Genome Sequence of Micromonospora terminaliae DSM 101760.</title>
        <authorList>
            <person name="Guo L."/>
        </authorList>
    </citation>
    <scope>NUCLEOTIDE SEQUENCE [LARGE SCALE GENOMIC DNA]</scope>
    <source>
        <strain evidence="11 12">DSM 101760</strain>
    </source>
</reference>
<dbReference type="SUPFAM" id="SSF55545">
    <property type="entry name" value="beta-N-acetylhexosaminidase-like domain"/>
    <property type="match status" value="1"/>
</dbReference>
<feature type="domain" description="Glycoside hydrolase family 20 catalytic" evidence="8">
    <location>
        <begin position="178"/>
        <end position="344"/>
    </location>
</feature>
<dbReference type="PANTHER" id="PTHR22600">
    <property type="entry name" value="BETA-HEXOSAMINIDASE"/>
    <property type="match status" value="1"/>
</dbReference>
<dbReference type="Proteomes" id="UP000477779">
    <property type="component" value="Unassembled WGS sequence"/>
</dbReference>
<feature type="signal peptide" evidence="7">
    <location>
        <begin position="1"/>
        <end position="28"/>
    </location>
</feature>
<dbReference type="Gene3D" id="3.20.20.80">
    <property type="entry name" value="Glycosidases"/>
    <property type="match status" value="1"/>
</dbReference>
<evidence type="ECO:0000256" key="5">
    <source>
        <dbReference type="ARBA" id="ARBA00023295"/>
    </source>
</evidence>
<sequence>MTTGGVRLLTTTVILALTGGWGAPTAPAAVQASSVSFTSVVPAPVVTAPASGVTHQITATTTIYTEPGSPAAAQIAGQLAALLRRSTGYTLPVVDAPSTTPTDGIALLLSGAPPAAGSEGYQLDVSAPSIAVRANQPAGLFAGVQTLRQLLPPAAESATAQPGPWEIAAGHILDYPRFSHRGAMLDVARHFLPVPVVERYIDEIALYKVNRLHLHLSDDQGWRIAVNSWPNLAVYGGSTQVGGGTGGYYTQDEYRQIVAYAAARYVMIIPEIDMPGHTNAALASYADLNCDGVAPKLYTGTRVGFSSLCVSKELTYTFLDQVLGEIAGLTPGAYLHIGGDEASSTTATDYSTFMNRAQQIVAAHGKTVVGWHDVVHAPALPSTVAQYWGTTTADAAVATAAQNGTKIIMSPANRAYLDMKYNSRTKLGQRWAGFIDVQDAYGWDPGAYLSGVGETSVLGVEAPLWTETIQSLADVEYMAFPRLPAIAELGWSPASTHDWTSFNQRLGAQGPRWRVMAINYYHSTQVSWPTGA</sequence>
<feature type="domain" description="Glycoside hydrolase family 20 catalytic" evidence="8">
    <location>
        <begin position="351"/>
        <end position="493"/>
    </location>
</feature>
<dbReference type="InterPro" id="IPR029018">
    <property type="entry name" value="Hex-like_dom2"/>
</dbReference>
<proteinExistence type="inferred from homology"/>
<dbReference type="PRINTS" id="PR00738">
    <property type="entry name" value="GLHYDRLASE20"/>
</dbReference>
<dbReference type="InterPro" id="IPR025705">
    <property type="entry name" value="Beta_hexosaminidase_sua/sub"/>
</dbReference>
<gene>
    <name evidence="10" type="ORF">G3561_10570</name>
    <name evidence="11" type="ORF">GCE86_09465</name>
</gene>
<reference evidence="10 13" key="2">
    <citation type="submission" date="2020-02" db="EMBL/GenBank/DDBJ databases">
        <title>WGS of Micromonospora spp. isolated from hot spring.</title>
        <authorList>
            <person name="Thawai C."/>
        </authorList>
    </citation>
    <scope>NUCLEOTIDE SEQUENCE [LARGE SCALE GENOMIC DNA]</scope>
    <source>
        <strain evidence="10 13">TMS7</strain>
    </source>
</reference>
<dbReference type="InterPro" id="IPR015883">
    <property type="entry name" value="Glyco_hydro_20_cat"/>
</dbReference>
<feature type="chain" id="PRO_5042560995" description="beta-N-acetylhexosaminidase" evidence="7">
    <location>
        <begin position="29"/>
        <end position="532"/>
    </location>
</feature>
<protein>
    <recommendedName>
        <fullName evidence="3">beta-N-acetylhexosaminidase</fullName>
        <ecNumber evidence="3">3.2.1.52</ecNumber>
    </recommendedName>
</protein>
<dbReference type="RefSeq" id="WP_154226593.1">
    <property type="nucleotide sequence ID" value="NZ_CP045309.1"/>
</dbReference>
<name>A0AAJ2ZDI9_9ACTN</name>
<dbReference type="SUPFAM" id="SSF51445">
    <property type="entry name" value="(Trans)glycosidases"/>
    <property type="match status" value="1"/>
</dbReference>
<dbReference type="GO" id="GO:0004563">
    <property type="term" value="F:beta-N-acetylhexosaminidase activity"/>
    <property type="evidence" value="ECO:0007669"/>
    <property type="project" value="UniProtKB-EC"/>
</dbReference>
<dbReference type="GO" id="GO:0005975">
    <property type="term" value="P:carbohydrate metabolic process"/>
    <property type="evidence" value="ECO:0007669"/>
    <property type="project" value="InterPro"/>
</dbReference>
<keyword evidence="7" id="KW-0732">Signal</keyword>
<dbReference type="Proteomes" id="UP000402241">
    <property type="component" value="Chromosome"/>
</dbReference>
<dbReference type="Pfam" id="PF00728">
    <property type="entry name" value="Glyco_hydro_20"/>
    <property type="match status" value="2"/>
</dbReference>
<dbReference type="Pfam" id="PF02838">
    <property type="entry name" value="Glyco_hydro_20b"/>
    <property type="match status" value="1"/>
</dbReference>
<dbReference type="PANTHER" id="PTHR22600:SF57">
    <property type="entry name" value="BETA-N-ACETYLHEXOSAMINIDASE"/>
    <property type="match status" value="1"/>
</dbReference>
<dbReference type="EMBL" id="CP045309">
    <property type="protein sequence ID" value="QGL47243.1"/>
    <property type="molecule type" value="Genomic_DNA"/>
</dbReference>
<dbReference type="EC" id="3.2.1.52" evidence="3"/>
<keyword evidence="4" id="KW-0378">Hydrolase</keyword>
<dbReference type="AlphaFoldDB" id="A0AAJ2ZDI9"/>